<evidence type="ECO:0000256" key="1">
    <source>
        <dbReference type="SAM" id="MobiDB-lite"/>
    </source>
</evidence>
<proteinExistence type="predicted"/>
<reference evidence="2" key="1">
    <citation type="submission" date="2021-01" db="EMBL/GenBank/DDBJ databases">
        <authorList>
            <person name="Lovell J.T."/>
            <person name="Bentley N."/>
            <person name="Bhattarai G."/>
            <person name="Jenkins J.W."/>
            <person name="Sreedasyam A."/>
            <person name="Alarcon Y."/>
            <person name="Bock C."/>
            <person name="Boston L."/>
            <person name="Carlson J."/>
            <person name="Cervantes K."/>
            <person name="Clermont K."/>
            <person name="Krom N."/>
            <person name="Kubenka K."/>
            <person name="Mamidi S."/>
            <person name="Mattison C."/>
            <person name="Monteros M."/>
            <person name="Pisani C."/>
            <person name="Plott C."/>
            <person name="Rajasekar S."/>
            <person name="Rhein H.S."/>
            <person name="Rohla C."/>
            <person name="Song M."/>
            <person name="Hilaire R.S."/>
            <person name="Shu S."/>
            <person name="Wells L."/>
            <person name="Wang X."/>
            <person name="Webber J."/>
            <person name="Heerema R.J."/>
            <person name="Klein P."/>
            <person name="Conner P."/>
            <person name="Grauke L."/>
            <person name="Grimwood J."/>
            <person name="Schmutz J."/>
            <person name="Randall J.J."/>
        </authorList>
    </citation>
    <scope>NUCLEOTIDE SEQUENCE</scope>
    <source>
        <tissue evidence="2">Leaf</tissue>
    </source>
</reference>
<accession>A0A922FFN2</accession>
<comment type="caution">
    <text evidence="2">The sequence shown here is derived from an EMBL/GenBank/DDBJ whole genome shotgun (WGS) entry which is preliminary data.</text>
</comment>
<sequence length="187" mass="21617">MQHSTHAAGRHSDRKNITWTHSHSNMQSFGHMHGTNLNVQQFHSDSTQQLLSHQLTHAHMQHTWDPLTQSAFGQQELQSHDATMTADHSHSVGQHVTADGLIRITCTHEKCKHIWTQQTTHMQITRKLLQQRKRNSHMHDSRNIHTPTHSDHAVDSHQLTRRKEQNHAHAAADSISFFLSFKLDSRR</sequence>
<dbReference type="AlphaFoldDB" id="A0A922FFN2"/>
<gene>
    <name evidence="2" type="ORF">I3842_03G122300</name>
</gene>
<organism evidence="2 3">
    <name type="scientific">Carya illinoinensis</name>
    <name type="common">Pecan</name>
    <dbReference type="NCBI Taxonomy" id="32201"/>
    <lineage>
        <taxon>Eukaryota</taxon>
        <taxon>Viridiplantae</taxon>
        <taxon>Streptophyta</taxon>
        <taxon>Embryophyta</taxon>
        <taxon>Tracheophyta</taxon>
        <taxon>Spermatophyta</taxon>
        <taxon>Magnoliopsida</taxon>
        <taxon>eudicotyledons</taxon>
        <taxon>Gunneridae</taxon>
        <taxon>Pentapetalae</taxon>
        <taxon>rosids</taxon>
        <taxon>fabids</taxon>
        <taxon>Fagales</taxon>
        <taxon>Juglandaceae</taxon>
        <taxon>Carya</taxon>
    </lineage>
</organism>
<evidence type="ECO:0000313" key="3">
    <source>
        <dbReference type="Proteomes" id="UP000811246"/>
    </source>
</evidence>
<dbReference type="EMBL" id="CM031827">
    <property type="protein sequence ID" value="KAG6721648.1"/>
    <property type="molecule type" value="Genomic_DNA"/>
</dbReference>
<feature type="region of interest" description="Disordered" evidence="1">
    <location>
        <begin position="138"/>
        <end position="168"/>
    </location>
</feature>
<feature type="compositionally biased region" description="Basic and acidic residues" evidence="1">
    <location>
        <begin position="138"/>
        <end position="155"/>
    </location>
</feature>
<protein>
    <submittedName>
        <fullName evidence="2">Uncharacterized protein</fullName>
    </submittedName>
</protein>
<evidence type="ECO:0000313" key="2">
    <source>
        <dbReference type="EMBL" id="KAG6721648.1"/>
    </source>
</evidence>
<name>A0A922FFN2_CARIL</name>
<dbReference type="Proteomes" id="UP000811246">
    <property type="component" value="Chromosome 3"/>
</dbReference>